<evidence type="ECO:0000313" key="2">
    <source>
        <dbReference type="Proteomes" id="UP000312512"/>
    </source>
</evidence>
<organism evidence="1 2">
    <name type="scientific">Nonomuraea phyllanthi</name>
    <dbReference type="NCBI Taxonomy" id="2219224"/>
    <lineage>
        <taxon>Bacteria</taxon>
        <taxon>Bacillati</taxon>
        <taxon>Actinomycetota</taxon>
        <taxon>Actinomycetes</taxon>
        <taxon>Streptosporangiales</taxon>
        <taxon>Streptosporangiaceae</taxon>
        <taxon>Nonomuraea</taxon>
    </lineage>
</organism>
<dbReference type="Pfam" id="PF13676">
    <property type="entry name" value="TIR_2"/>
    <property type="match status" value="1"/>
</dbReference>
<dbReference type="Gene3D" id="3.40.50.10140">
    <property type="entry name" value="Toll/interleukin-1 receptor homology (TIR) domain"/>
    <property type="match status" value="1"/>
</dbReference>
<name>A0A5C4WSE2_9ACTN</name>
<protein>
    <submittedName>
        <fullName evidence="1">TIR domain-containing protein</fullName>
    </submittedName>
</protein>
<dbReference type="AlphaFoldDB" id="A0A5C4WSE2"/>
<dbReference type="GO" id="GO:0007165">
    <property type="term" value="P:signal transduction"/>
    <property type="evidence" value="ECO:0007669"/>
    <property type="project" value="InterPro"/>
</dbReference>
<dbReference type="OrthoDB" id="9150238at2"/>
<sequence>MSASGGSGQVPYFFLSYARTPMDEDTSGDPNRWVYRLFDHLCEEIFQMTTLRKRSDAGFLDRKMRLGEQWPDEVSKALATCRVFVPLYSPRYFDSEHCGREWSAIQMRLRAHTSEPPPVIIPIMWVAVDQRSMPECARLIQFSQEGFWPDYLRHGLYSVAKASSQRNKLLQATFALARRISQVAELSPLREAQDMPRYTTLPNAFAGYRGKRRIRVSVVAPHLGNLPNGRNPYYYGMRPHEWNPYRHEDNHQPLAHHVTEFARERGIGAEIGPLDLPDGEDGIPDQPGMMLVDPWIADMPDTYENLRRFGGEITRSYPVVVPWNRKDKETSAAEPRLRRALGEAIPGGQGEPAVHEIGSLDDLRREMPRMLERAFNRYLRTAPVYPPPGGSGKRPRMIEPGDGDDERQD</sequence>
<reference evidence="1 2" key="1">
    <citation type="submission" date="2019-10" db="EMBL/GenBank/DDBJ databases">
        <title>Nonomuraea sp. nov., isolated from Phyllanthus amarus.</title>
        <authorList>
            <person name="Klykleung N."/>
            <person name="Tanasupawat S."/>
        </authorList>
    </citation>
    <scope>NUCLEOTIDE SEQUENCE [LARGE SCALE GENOMIC DNA]</scope>
    <source>
        <strain evidence="1 2">PA1-10</strain>
    </source>
</reference>
<dbReference type="EMBL" id="VDLX02000002">
    <property type="protein sequence ID" value="KAB8196563.1"/>
    <property type="molecule type" value="Genomic_DNA"/>
</dbReference>
<dbReference type="InterPro" id="IPR035897">
    <property type="entry name" value="Toll_tir_struct_dom_sf"/>
</dbReference>
<dbReference type="NCBIfam" id="NF040588">
    <property type="entry name" value="FxsC_Nterm"/>
    <property type="match status" value="1"/>
</dbReference>
<dbReference type="InterPro" id="IPR000157">
    <property type="entry name" value="TIR_dom"/>
</dbReference>
<proteinExistence type="predicted"/>
<dbReference type="InterPro" id="IPR047603">
    <property type="entry name" value="FxsC_N"/>
</dbReference>
<accession>A0A5C4WSE2</accession>
<dbReference type="Proteomes" id="UP000312512">
    <property type="component" value="Unassembled WGS sequence"/>
</dbReference>
<dbReference type="RefSeq" id="WP_139629624.1">
    <property type="nucleotide sequence ID" value="NZ_CP045572.1"/>
</dbReference>
<keyword evidence="2" id="KW-1185">Reference proteome</keyword>
<dbReference type="InterPro" id="IPR026367">
    <property type="entry name" value="FxsC_C"/>
</dbReference>
<dbReference type="SUPFAM" id="SSF52200">
    <property type="entry name" value="Toll/Interleukin receptor TIR domain"/>
    <property type="match status" value="1"/>
</dbReference>
<evidence type="ECO:0000313" key="1">
    <source>
        <dbReference type="EMBL" id="KAB8196563.1"/>
    </source>
</evidence>
<comment type="caution">
    <text evidence="1">The sequence shown here is derived from an EMBL/GenBank/DDBJ whole genome shotgun (WGS) entry which is preliminary data.</text>
</comment>
<gene>
    <name evidence="1" type="ORF">FH608_007515</name>
</gene>
<dbReference type="NCBIfam" id="TIGR04276">
    <property type="entry name" value="FxsC_Cterm"/>
    <property type="match status" value="1"/>
</dbReference>
<dbReference type="PROSITE" id="PS50104">
    <property type="entry name" value="TIR"/>
    <property type="match status" value="1"/>
</dbReference>